<organism evidence="2 3">
    <name type="scientific">Sphingomonas parapaucimobilis NBRC 15100</name>
    <dbReference type="NCBI Taxonomy" id="1219049"/>
    <lineage>
        <taxon>Bacteria</taxon>
        <taxon>Pseudomonadati</taxon>
        <taxon>Pseudomonadota</taxon>
        <taxon>Alphaproteobacteria</taxon>
        <taxon>Sphingomonadales</taxon>
        <taxon>Sphingomonadaceae</taxon>
        <taxon>Sphingomonas</taxon>
    </lineage>
</organism>
<proteinExistence type="predicted"/>
<feature type="signal peptide" evidence="1">
    <location>
        <begin position="1"/>
        <end position="23"/>
    </location>
</feature>
<dbReference type="Proteomes" id="UP000032305">
    <property type="component" value="Unassembled WGS sequence"/>
</dbReference>
<name>A0A0A1W738_9SPHN</name>
<protein>
    <recommendedName>
        <fullName evidence="4">Lipoprotein</fullName>
    </recommendedName>
</protein>
<dbReference type="EMBL" id="BBPI01000035">
    <property type="protein sequence ID" value="GAM00719.1"/>
    <property type="molecule type" value="Genomic_DNA"/>
</dbReference>
<dbReference type="PROSITE" id="PS51257">
    <property type="entry name" value="PROKAR_LIPOPROTEIN"/>
    <property type="match status" value="1"/>
</dbReference>
<feature type="chain" id="PRO_5001981939" description="Lipoprotein" evidence="1">
    <location>
        <begin position="24"/>
        <end position="121"/>
    </location>
</feature>
<dbReference type="RefSeq" id="WP_167334686.1">
    <property type="nucleotide sequence ID" value="NZ_BBPI01000035.1"/>
</dbReference>
<evidence type="ECO:0008006" key="4">
    <source>
        <dbReference type="Google" id="ProtNLM"/>
    </source>
</evidence>
<keyword evidence="1" id="KW-0732">Signal</keyword>
<reference evidence="2 3" key="1">
    <citation type="submission" date="2014-11" db="EMBL/GenBank/DDBJ databases">
        <title>Whole genome shotgun sequence of Sphingomonas parapaucimobilis NBRC 15100.</title>
        <authorList>
            <person name="Katano-Makiyama Y."/>
            <person name="Hosoyama A."/>
            <person name="Hashimoto M."/>
            <person name="Hosoyama Y."/>
            <person name="Noguchi M."/>
            <person name="Numata M."/>
            <person name="Tsuchikane K."/>
            <person name="Hirakata S."/>
            <person name="Uohara A."/>
            <person name="Shimodaira J."/>
            <person name="Ohji S."/>
            <person name="Ichikawa N."/>
            <person name="Kimura A."/>
            <person name="Yamazoe A."/>
            <person name="Fujita N."/>
        </authorList>
    </citation>
    <scope>NUCLEOTIDE SEQUENCE [LARGE SCALE GENOMIC DNA]</scope>
    <source>
        <strain evidence="2 3">NBRC 15100</strain>
    </source>
</reference>
<dbReference type="AlphaFoldDB" id="A0A0A1W738"/>
<keyword evidence="3" id="KW-1185">Reference proteome</keyword>
<evidence type="ECO:0000313" key="2">
    <source>
        <dbReference type="EMBL" id="GAM00719.1"/>
    </source>
</evidence>
<gene>
    <name evidence="2" type="ORF">SP5_035_01190</name>
</gene>
<sequence>MRMTGLMLSGVAALALTACNAGQHPPTVPSGVVVKAGAAVERAEQHYAEVAAVADRVLPYLPARQAERLRTFQAMIEGALYAARTATTIAGQLAAVREAQAATAQLDAANAALSLHPPDPG</sequence>
<evidence type="ECO:0000313" key="3">
    <source>
        <dbReference type="Proteomes" id="UP000032305"/>
    </source>
</evidence>
<evidence type="ECO:0000256" key="1">
    <source>
        <dbReference type="SAM" id="SignalP"/>
    </source>
</evidence>
<accession>A0A0A1W738</accession>
<comment type="caution">
    <text evidence="2">The sequence shown here is derived from an EMBL/GenBank/DDBJ whole genome shotgun (WGS) entry which is preliminary data.</text>
</comment>